<keyword evidence="3 8" id="KW-0813">Transport</keyword>
<dbReference type="NCBIfam" id="TIGR01216">
    <property type="entry name" value="ATP_synt_epsi"/>
    <property type="match status" value="1"/>
</dbReference>
<name>A0A839QQS3_9MICO</name>
<keyword evidence="4 8" id="KW-0406">Ion transport</keyword>
<dbReference type="SUPFAM" id="SSF51344">
    <property type="entry name" value="Epsilon subunit of F1F0-ATP synthase N-terminal domain"/>
    <property type="match status" value="1"/>
</dbReference>
<gene>
    <name evidence="10" type="ORF">FHX50_000373</name>
</gene>
<dbReference type="GO" id="GO:0046933">
    <property type="term" value="F:proton-transporting ATP synthase activity, rotational mechanism"/>
    <property type="evidence" value="ECO:0007669"/>
    <property type="project" value="InterPro"/>
</dbReference>
<comment type="subunit">
    <text evidence="8">F-type ATPases have 2 components, CF(1) - the catalytic core - and CF(0) - the membrane proton channel. CF(1) has five subunits: alpha(3), beta(3), gamma(1), delta(1), epsilon(1). CF(0) has three main subunits: a, b and c.</text>
</comment>
<accession>A0A839QQS3</accession>
<dbReference type="CDD" id="cd12152">
    <property type="entry name" value="F1-ATPase_delta"/>
    <property type="match status" value="1"/>
</dbReference>
<dbReference type="InterPro" id="IPR020546">
    <property type="entry name" value="ATP_synth_F1_dsu/esu_N"/>
</dbReference>
<dbReference type="GO" id="GO:0005886">
    <property type="term" value="C:plasma membrane"/>
    <property type="evidence" value="ECO:0007669"/>
    <property type="project" value="UniProtKB-SubCell"/>
</dbReference>
<evidence type="ECO:0000256" key="6">
    <source>
        <dbReference type="ARBA" id="ARBA00023196"/>
    </source>
</evidence>
<evidence type="ECO:0000256" key="2">
    <source>
        <dbReference type="ARBA" id="ARBA00005712"/>
    </source>
</evidence>
<comment type="similarity">
    <text evidence="2 8">Belongs to the ATPase epsilon chain family.</text>
</comment>
<evidence type="ECO:0000256" key="5">
    <source>
        <dbReference type="ARBA" id="ARBA00023136"/>
    </source>
</evidence>
<evidence type="ECO:0000259" key="9">
    <source>
        <dbReference type="Pfam" id="PF02823"/>
    </source>
</evidence>
<dbReference type="InterPro" id="IPR001469">
    <property type="entry name" value="ATP_synth_F1_dsu/esu"/>
</dbReference>
<evidence type="ECO:0000256" key="1">
    <source>
        <dbReference type="ARBA" id="ARBA00004202"/>
    </source>
</evidence>
<keyword evidence="6 8" id="KW-0139">CF(1)</keyword>
<evidence type="ECO:0000256" key="7">
    <source>
        <dbReference type="ARBA" id="ARBA00023310"/>
    </source>
</evidence>
<protein>
    <submittedName>
        <fullName evidence="10">F-type H+-transporting ATPase subunit epsilon</fullName>
    </submittedName>
</protein>
<feature type="domain" description="ATP synthase F1 complex delta/epsilon subunit N-terminal" evidence="9">
    <location>
        <begin position="6"/>
        <end position="85"/>
    </location>
</feature>
<evidence type="ECO:0000313" key="10">
    <source>
        <dbReference type="EMBL" id="MBB3022125.1"/>
    </source>
</evidence>
<dbReference type="GO" id="GO:0045259">
    <property type="term" value="C:proton-transporting ATP synthase complex"/>
    <property type="evidence" value="ECO:0007669"/>
    <property type="project" value="UniProtKB-KW"/>
</dbReference>
<keyword evidence="11" id="KW-1185">Reference proteome</keyword>
<evidence type="ECO:0000256" key="3">
    <source>
        <dbReference type="ARBA" id="ARBA00022448"/>
    </source>
</evidence>
<dbReference type="Pfam" id="PF02823">
    <property type="entry name" value="ATP-synt_DE_N"/>
    <property type="match status" value="1"/>
</dbReference>
<dbReference type="Gene3D" id="2.60.15.10">
    <property type="entry name" value="F0F1 ATP synthase delta/epsilon subunit, N-terminal"/>
    <property type="match status" value="1"/>
</dbReference>
<reference evidence="10 11" key="1">
    <citation type="submission" date="2020-08" db="EMBL/GenBank/DDBJ databases">
        <title>Sequencing the genomes of 1000 actinobacteria strains.</title>
        <authorList>
            <person name="Klenk H.-P."/>
        </authorList>
    </citation>
    <scope>NUCLEOTIDE SEQUENCE [LARGE SCALE GENOMIC DNA]</scope>
    <source>
        <strain evidence="10 11">DSM 23040</strain>
    </source>
</reference>
<dbReference type="NCBIfam" id="NF009977">
    <property type="entry name" value="PRK13442.1"/>
    <property type="match status" value="1"/>
</dbReference>
<dbReference type="PANTHER" id="PTHR13822">
    <property type="entry name" value="ATP SYNTHASE DELTA/EPSILON CHAIN"/>
    <property type="match status" value="1"/>
</dbReference>
<dbReference type="PANTHER" id="PTHR13822:SF10">
    <property type="entry name" value="ATP SYNTHASE EPSILON CHAIN, CHLOROPLASTIC"/>
    <property type="match status" value="1"/>
</dbReference>
<evidence type="ECO:0000256" key="4">
    <source>
        <dbReference type="ARBA" id="ARBA00023065"/>
    </source>
</evidence>
<organism evidence="10 11">
    <name type="scientific">Helcobacillus massiliensis</name>
    <dbReference type="NCBI Taxonomy" id="521392"/>
    <lineage>
        <taxon>Bacteria</taxon>
        <taxon>Bacillati</taxon>
        <taxon>Actinomycetota</taxon>
        <taxon>Actinomycetes</taxon>
        <taxon>Micrococcales</taxon>
        <taxon>Dermabacteraceae</taxon>
        <taxon>Helcobacillus</taxon>
    </lineage>
</organism>
<proteinExistence type="inferred from homology"/>
<dbReference type="Proteomes" id="UP000568050">
    <property type="component" value="Unassembled WGS sequence"/>
</dbReference>
<comment type="subcellular location">
    <subcellularLocation>
        <location evidence="1">Cell membrane</location>
        <topology evidence="1">Peripheral membrane protein</topology>
    </subcellularLocation>
</comment>
<dbReference type="AlphaFoldDB" id="A0A839QQS3"/>
<dbReference type="RefSeq" id="WP_183373923.1">
    <property type="nucleotide sequence ID" value="NZ_CBCSFZ010000010.1"/>
</dbReference>
<comment type="caution">
    <text evidence="10">The sequence shown here is derived from an EMBL/GenBank/DDBJ whole genome shotgun (WGS) entry which is preliminary data.</text>
</comment>
<keyword evidence="5" id="KW-0472">Membrane</keyword>
<dbReference type="EMBL" id="JACHWP010000001">
    <property type="protein sequence ID" value="MBB3022125.1"/>
    <property type="molecule type" value="Genomic_DNA"/>
</dbReference>
<evidence type="ECO:0000256" key="8">
    <source>
        <dbReference type="RuleBase" id="RU003656"/>
    </source>
</evidence>
<keyword evidence="7 8" id="KW-0066">ATP synthesis</keyword>
<dbReference type="InterPro" id="IPR036771">
    <property type="entry name" value="ATPsynth_dsu/esu_N"/>
</dbReference>
<evidence type="ECO:0000313" key="11">
    <source>
        <dbReference type="Proteomes" id="UP000568050"/>
    </source>
</evidence>
<sequence>MSASMLSVTFVTAHQTVWEGEASYVRVPAADGSMGLLPNMAPVLAALQPGIVEITRADGSQFAMQVTGGFVSVDHSTVKVVVDEANELTAA</sequence>